<organism evidence="2 3">
    <name type="scientific">Massariosphaeria phaeospora</name>
    <dbReference type="NCBI Taxonomy" id="100035"/>
    <lineage>
        <taxon>Eukaryota</taxon>
        <taxon>Fungi</taxon>
        <taxon>Dikarya</taxon>
        <taxon>Ascomycota</taxon>
        <taxon>Pezizomycotina</taxon>
        <taxon>Dothideomycetes</taxon>
        <taxon>Pleosporomycetidae</taxon>
        <taxon>Pleosporales</taxon>
        <taxon>Pleosporales incertae sedis</taxon>
        <taxon>Massariosphaeria</taxon>
    </lineage>
</organism>
<keyword evidence="3" id="KW-1185">Reference proteome</keyword>
<feature type="transmembrane region" description="Helical" evidence="1">
    <location>
        <begin position="20"/>
        <end position="44"/>
    </location>
</feature>
<comment type="caution">
    <text evidence="2">The sequence shown here is derived from an EMBL/GenBank/DDBJ whole genome shotgun (WGS) entry which is preliminary data.</text>
</comment>
<evidence type="ECO:0000313" key="3">
    <source>
        <dbReference type="Proteomes" id="UP000481861"/>
    </source>
</evidence>
<gene>
    <name evidence="2" type="ORF">BDV95DRAFT_591525</name>
</gene>
<keyword evidence="1" id="KW-0812">Transmembrane</keyword>
<evidence type="ECO:0000313" key="2">
    <source>
        <dbReference type="EMBL" id="KAF2874732.1"/>
    </source>
</evidence>
<reference evidence="2 3" key="1">
    <citation type="submission" date="2020-01" db="EMBL/GenBank/DDBJ databases">
        <authorList>
            <consortium name="DOE Joint Genome Institute"/>
            <person name="Haridas S."/>
            <person name="Albert R."/>
            <person name="Binder M."/>
            <person name="Bloem J."/>
            <person name="Labutti K."/>
            <person name="Salamov A."/>
            <person name="Andreopoulos B."/>
            <person name="Baker S.E."/>
            <person name="Barry K."/>
            <person name="Bills G."/>
            <person name="Bluhm B.H."/>
            <person name="Cannon C."/>
            <person name="Castanera R."/>
            <person name="Culley D.E."/>
            <person name="Daum C."/>
            <person name="Ezra D."/>
            <person name="Gonzalez J.B."/>
            <person name="Henrissat B."/>
            <person name="Kuo A."/>
            <person name="Liang C."/>
            <person name="Lipzen A."/>
            <person name="Lutzoni F."/>
            <person name="Magnuson J."/>
            <person name="Mondo S."/>
            <person name="Nolan M."/>
            <person name="Ohm R."/>
            <person name="Pangilinan J."/>
            <person name="Park H.-J.H."/>
            <person name="Ramirez L."/>
            <person name="Alfaro M."/>
            <person name="Sun H."/>
            <person name="Tritt A."/>
            <person name="Yoshinaga Y."/>
            <person name="Zwiers L.-H.L."/>
            <person name="Turgeon B.G."/>
            <person name="Goodwin S.B."/>
            <person name="Spatafora J.W."/>
            <person name="Crous P.W."/>
            <person name="Grigoriev I.V."/>
        </authorList>
    </citation>
    <scope>NUCLEOTIDE SEQUENCE [LARGE SCALE GENOMIC DNA]</scope>
    <source>
        <strain evidence="2 3">CBS 611.86</strain>
    </source>
</reference>
<proteinExistence type="predicted"/>
<accession>A0A7C8IE44</accession>
<dbReference type="Proteomes" id="UP000481861">
    <property type="component" value="Unassembled WGS sequence"/>
</dbReference>
<protein>
    <submittedName>
        <fullName evidence="2">Uncharacterized protein</fullName>
    </submittedName>
</protein>
<dbReference type="EMBL" id="JAADJZ010000005">
    <property type="protein sequence ID" value="KAF2874732.1"/>
    <property type="molecule type" value="Genomic_DNA"/>
</dbReference>
<dbReference type="AlphaFoldDB" id="A0A7C8IE44"/>
<sequence>MTPLQALHILALLLWDLYYMFYGLFMTALLILLAFFFISINFITPWDKLIWDEKPYGVVGIATFDTIVLGMFLVNYYIVFPALVDSIEDPWAIVWRVLHGSAPRPRRQRMGRAQAMQQLRMGLGTVVEVQLGAEAFANLEEEVNLGARW</sequence>
<name>A0A7C8IE44_9PLEO</name>
<keyword evidence="1" id="KW-0472">Membrane</keyword>
<evidence type="ECO:0000256" key="1">
    <source>
        <dbReference type="SAM" id="Phobius"/>
    </source>
</evidence>
<feature type="transmembrane region" description="Helical" evidence="1">
    <location>
        <begin position="56"/>
        <end position="78"/>
    </location>
</feature>
<keyword evidence="1" id="KW-1133">Transmembrane helix</keyword>